<dbReference type="Proteomes" id="UP000190648">
    <property type="component" value="Unassembled WGS sequence"/>
</dbReference>
<reference evidence="2 3" key="1">
    <citation type="submission" date="2016-02" db="EMBL/GenBank/DDBJ databases">
        <title>Band-tailed pigeon sequencing and assembly.</title>
        <authorList>
            <person name="Soares A.E."/>
            <person name="Novak B.J."/>
            <person name="Rice E.S."/>
            <person name="O'Connell B."/>
            <person name="Chang D."/>
            <person name="Weber S."/>
            <person name="Shapiro B."/>
        </authorList>
    </citation>
    <scope>NUCLEOTIDE SEQUENCE [LARGE SCALE GENOMIC DNA]</scope>
    <source>
        <strain evidence="2">BTP2013</strain>
        <tissue evidence="2">Blood</tissue>
    </source>
</reference>
<evidence type="ECO:0000313" key="3">
    <source>
        <dbReference type="Proteomes" id="UP000190648"/>
    </source>
</evidence>
<dbReference type="AlphaFoldDB" id="A0A1V4JVI7"/>
<sequence>MDTTRLPEFEKHMAGGSGAVGAGSSAGSAGVGQLLHSVRFLIGFQKRLCPINCRLRFASALSPAEGQCV</sequence>
<name>A0A1V4JVI7_PATFA</name>
<accession>A0A1V4JVI7</accession>
<organism evidence="2 3">
    <name type="scientific">Patagioenas fasciata monilis</name>
    <dbReference type="NCBI Taxonomy" id="372326"/>
    <lineage>
        <taxon>Eukaryota</taxon>
        <taxon>Metazoa</taxon>
        <taxon>Chordata</taxon>
        <taxon>Craniata</taxon>
        <taxon>Vertebrata</taxon>
        <taxon>Euteleostomi</taxon>
        <taxon>Archelosauria</taxon>
        <taxon>Archosauria</taxon>
        <taxon>Dinosauria</taxon>
        <taxon>Saurischia</taxon>
        <taxon>Theropoda</taxon>
        <taxon>Coelurosauria</taxon>
        <taxon>Aves</taxon>
        <taxon>Neognathae</taxon>
        <taxon>Neoaves</taxon>
        <taxon>Columbimorphae</taxon>
        <taxon>Columbiformes</taxon>
        <taxon>Columbidae</taxon>
        <taxon>Patagioenas</taxon>
    </lineage>
</organism>
<protein>
    <submittedName>
        <fullName evidence="2">Uncharacterized protein</fullName>
    </submittedName>
</protein>
<feature type="region of interest" description="Disordered" evidence="1">
    <location>
        <begin position="1"/>
        <end position="28"/>
    </location>
</feature>
<proteinExistence type="predicted"/>
<evidence type="ECO:0000256" key="1">
    <source>
        <dbReference type="SAM" id="MobiDB-lite"/>
    </source>
</evidence>
<gene>
    <name evidence="2" type="ORF">AV530_011533</name>
</gene>
<comment type="caution">
    <text evidence="2">The sequence shown here is derived from an EMBL/GenBank/DDBJ whole genome shotgun (WGS) entry which is preliminary data.</text>
</comment>
<feature type="compositionally biased region" description="Basic and acidic residues" evidence="1">
    <location>
        <begin position="1"/>
        <end position="13"/>
    </location>
</feature>
<dbReference type="EMBL" id="LSYS01006066">
    <property type="protein sequence ID" value="OPJ76151.1"/>
    <property type="molecule type" value="Genomic_DNA"/>
</dbReference>
<keyword evidence="3" id="KW-1185">Reference proteome</keyword>
<evidence type="ECO:0000313" key="2">
    <source>
        <dbReference type="EMBL" id="OPJ76151.1"/>
    </source>
</evidence>